<dbReference type="Gene3D" id="3.90.75.20">
    <property type="match status" value="1"/>
</dbReference>
<name>A0A517NVY7_9BACT</name>
<dbReference type="SMART" id="SM00380">
    <property type="entry name" value="AP2"/>
    <property type="match status" value="1"/>
</dbReference>
<dbReference type="GO" id="GO:0045893">
    <property type="term" value="P:positive regulation of DNA-templated transcription"/>
    <property type="evidence" value="ECO:0007669"/>
    <property type="project" value="TreeGrafter"/>
</dbReference>
<dbReference type="GO" id="GO:0006950">
    <property type="term" value="P:response to stress"/>
    <property type="evidence" value="ECO:0007669"/>
    <property type="project" value="TreeGrafter"/>
</dbReference>
<dbReference type="EMBL" id="CP036526">
    <property type="protein sequence ID" value="QDT11295.1"/>
    <property type="molecule type" value="Genomic_DNA"/>
</dbReference>
<accession>A0A517NVY7</accession>
<dbReference type="InterPro" id="IPR044925">
    <property type="entry name" value="His-Me_finger_sf"/>
</dbReference>
<dbReference type="Proteomes" id="UP000319817">
    <property type="component" value="Chromosome"/>
</dbReference>
<keyword evidence="2" id="KW-0346">Stress response</keyword>
<dbReference type="PANTHER" id="PTHR31241">
    <property type="entry name" value="DEHYDRATION-RESPONSIVE ELEMENT-BINDING PROTEIN 2C"/>
    <property type="match status" value="1"/>
</dbReference>
<feature type="domain" description="AP2/ERF" evidence="6">
    <location>
        <begin position="108"/>
        <end position="165"/>
    </location>
</feature>
<protein>
    <submittedName>
        <fullName evidence="7">AP2 domain protein</fullName>
    </submittedName>
</protein>
<evidence type="ECO:0000256" key="3">
    <source>
        <dbReference type="ARBA" id="ARBA00023125"/>
    </source>
</evidence>
<dbReference type="PROSITE" id="PS51032">
    <property type="entry name" value="AP2_ERF"/>
    <property type="match status" value="1"/>
</dbReference>
<dbReference type="GO" id="GO:0003700">
    <property type="term" value="F:DNA-binding transcription factor activity"/>
    <property type="evidence" value="ECO:0007669"/>
    <property type="project" value="InterPro"/>
</dbReference>
<evidence type="ECO:0000256" key="1">
    <source>
        <dbReference type="ARBA" id="ARBA00023015"/>
    </source>
</evidence>
<sequence>MKIARIELSSKKYPDLVTYCDIDLVDAIGGGWYPAVKPRTTYAVHVVTIDGKRKMQKLHRLILELRGVECLKHVDHRDGDGLNNCGFNLQPMTHRQNLRGKRVSGSSRFCGVSWNKQSSKWKAEIRNPSGKQLYLGLFHNEVQAAQAYDAAARELYGDQAKINFADHRIDIHDIDATTAVVVFQPNVDSRNVRCREVCDQYARDVAAALVEVFNA</sequence>
<proteinExistence type="predicted"/>
<keyword evidence="5" id="KW-0804">Transcription</keyword>
<reference evidence="7 8" key="1">
    <citation type="submission" date="2019-02" db="EMBL/GenBank/DDBJ databases">
        <title>Deep-cultivation of Planctomycetes and their phenomic and genomic characterization uncovers novel biology.</title>
        <authorList>
            <person name="Wiegand S."/>
            <person name="Jogler M."/>
            <person name="Boedeker C."/>
            <person name="Pinto D."/>
            <person name="Vollmers J."/>
            <person name="Rivas-Marin E."/>
            <person name="Kohn T."/>
            <person name="Peeters S.H."/>
            <person name="Heuer A."/>
            <person name="Rast P."/>
            <person name="Oberbeckmann S."/>
            <person name="Bunk B."/>
            <person name="Jeske O."/>
            <person name="Meyerdierks A."/>
            <person name="Storesund J.E."/>
            <person name="Kallscheuer N."/>
            <person name="Luecker S."/>
            <person name="Lage O.M."/>
            <person name="Pohl T."/>
            <person name="Merkel B.J."/>
            <person name="Hornburger P."/>
            <person name="Mueller R.-W."/>
            <person name="Bruemmer F."/>
            <person name="Labrenz M."/>
            <person name="Spormann A.M."/>
            <person name="Op den Camp H."/>
            <person name="Overmann J."/>
            <person name="Amann R."/>
            <person name="Jetten M.S.M."/>
            <person name="Mascher T."/>
            <person name="Medema M.H."/>
            <person name="Devos D.P."/>
            <person name="Kaster A.-K."/>
            <person name="Ovreas L."/>
            <person name="Rohde M."/>
            <person name="Galperin M.Y."/>
            <person name="Jogler C."/>
        </authorList>
    </citation>
    <scope>NUCLEOTIDE SEQUENCE [LARGE SCALE GENOMIC DNA]</scope>
    <source>
        <strain evidence="7 8">K23_9</strain>
    </source>
</reference>
<dbReference type="Gene3D" id="3.30.730.10">
    <property type="entry name" value="AP2/ERF domain"/>
    <property type="match status" value="1"/>
</dbReference>
<evidence type="ECO:0000259" key="6">
    <source>
        <dbReference type="PROSITE" id="PS51032"/>
    </source>
</evidence>
<dbReference type="GO" id="GO:0000976">
    <property type="term" value="F:transcription cis-regulatory region binding"/>
    <property type="evidence" value="ECO:0007669"/>
    <property type="project" value="TreeGrafter"/>
</dbReference>
<keyword evidence="8" id="KW-1185">Reference proteome</keyword>
<dbReference type="InterPro" id="IPR016177">
    <property type="entry name" value="DNA-bd_dom_sf"/>
</dbReference>
<evidence type="ECO:0000256" key="4">
    <source>
        <dbReference type="ARBA" id="ARBA00023159"/>
    </source>
</evidence>
<keyword evidence="3" id="KW-0238">DNA-binding</keyword>
<dbReference type="SUPFAM" id="SSF54060">
    <property type="entry name" value="His-Me finger endonucleases"/>
    <property type="match status" value="1"/>
</dbReference>
<dbReference type="PANTHER" id="PTHR31241:SF62">
    <property type="entry name" value="DEHYDRATION-RESPONSIVE ELEMENT-BINDING PROTEIN 2D"/>
    <property type="match status" value="1"/>
</dbReference>
<evidence type="ECO:0000313" key="8">
    <source>
        <dbReference type="Proteomes" id="UP000319817"/>
    </source>
</evidence>
<evidence type="ECO:0000313" key="7">
    <source>
        <dbReference type="EMBL" id="QDT11295.1"/>
    </source>
</evidence>
<dbReference type="AlphaFoldDB" id="A0A517NVY7"/>
<dbReference type="SUPFAM" id="SSF54171">
    <property type="entry name" value="DNA-binding domain"/>
    <property type="match status" value="1"/>
</dbReference>
<dbReference type="InterPro" id="IPR001471">
    <property type="entry name" value="AP2/ERF_dom"/>
</dbReference>
<organism evidence="7 8">
    <name type="scientific">Stieleria marina</name>
    <dbReference type="NCBI Taxonomy" id="1930275"/>
    <lineage>
        <taxon>Bacteria</taxon>
        <taxon>Pseudomonadati</taxon>
        <taxon>Planctomycetota</taxon>
        <taxon>Planctomycetia</taxon>
        <taxon>Pirellulales</taxon>
        <taxon>Pirellulaceae</taxon>
        <taxon>Stieleria</taxon>
    </lineage>
</organism>
<dbReference type="InterPro" id="IPR036955">
    <property type="entry name" value="AP2/ERF_dom_sf"/>
</dbReference>
<evidence type="ECO:0000256" key="5">
    <source>
        <dbReference type="ARBA" id="ARBA00023163"/>
    </source>
</evidence>
<gene>
    <name evidence="7" type="ORF">K239x_32900</name>
</gene>
<keyword evidence="4" id="KW-0010">Activator</keyword>
<keyword evidence="1" id="KW-0805">Transcription regulation</keyword>
<dbReference type="OrthoDB" id="481858at2"/>
<dbReference type="RefSeq" id="WP_145419157.1">
    <property type="nucleotide sequence ID" value="NZ_CP036526.1"/>
</dbReference>
<evidence type="ECO:0000256" key="2">
    <source>
        <dbReference type="ARBA" id="ARBA00023016"/>
    </source>
</evidence>